<dbReference type="EMBL" id="CP034463">
    <property type="protein sequence ID" value="AZP21056.1"/>
    <property type="molecule type" value="Genomic_DNA"/>
</dbReference>
<dbReference type="RefSeq" id="WP_126274915.1">
    <property type="nucleotide sequence ID" value="NZ_CP034463.1"/>
</dbReference>
<dbReference type="InterPro" id="IPR035897">
    <property type="entry name" value="Toll_tir_struct_dom_sf"/>
</dbReference>
<dbReference type="InterPro" id="IPR000157">
    <property type="entry name" value="TIR_dom"/>
</dbReference>
<reference evidence="2 3" key="1">
    <citation type="submission" date="2018-12" db="EMBL/GenBank/DDBJ databases">
        <authorList>
            <person name="Li K."/>
        </authorList>
    </citation>
    <scope>NUCLEOTIDE SEQUENCE [LARGE SCALE GENOMIC DNA]</scope>
    <source>
        <strain evidence="3">CR22</strain>
    </source>
</reference>
<organism evidence="2 3">
    <name type="scientific">Streptomyces aquilus</name>
    <dbReference type="NCBI Taxonomy" id="2548456"/>
    <lineage>
        <taxon>Bacteria</taxon>
        <taxon>Bacillati</taxon>
        <taxon>Actinomycetota</taxon>
        <taxon>Actinomycetes</taxon>
        <taxon>Kitasatosporales</taxon>
        <taxon>Streptomycetaceae</taxon>
        <taxon>Streptomyces</taxon>
    </lineage>
</organism>
<dbReference type="GO" id="GO:0007165">
    <property type="term" value="P:signal transduction"/>
    <property type="evidence" value="ECO:0007669"/>
    <property type="project" value="InterPro"/>
</dbReference>
<dbReference type="InterPro" id="IPR047603">
    <property type="entry name" value="FxsC_N"/>
</dbReference>
<dbReference type="NCBIfam" id="NF040588">
    <property type="entry name" value="FxsC_Nterm"/>
    <property type="match status" value="1"/>
</dbReference>
<evidence type="ECO:0000313" key="2">
    <source>
        <dbReference type="EMBL" id="AZP21056.1"/>
    </source>
</evidence>
<dbReference type="KEGG" id="saqu:EJC51_36285"/>
<feature type="domain" description="TIR" evidence="1">
    <location>
        <begin position="1"/>
        <end position="145"/>
    </location>
</feature>
<evidence type="ECO:0000259" key="1">
    <source>
        <dbReference type="PROSITE" id="PS50104"/>
    </source>
</evidence>
<proteinExistence type="predicted"/>
<accession>A0A3Q9C3X2</accession>
<gene>
    <name evidence="2" type="ORF">EJC51_36285</name>
</gene>
<sequence>MAHFFFSYARSDLVDPYLDRFYEHLCREVSTRGGLPLGSVGFIDREQQSGQSWADMLGEALAQCKVFVPVYSPHYFASHVSGQEWSAFATRLTAHQEATGILPKSVVPVWWLPVRGELPPMAGALHDPRDAFGTEYKKFGLRTLVRRRDYKDKYVDFLDRYADMILKAAETPPDRFPIPDLLSLPNAFAPAERPGPANGRVPAARAARGARKVVFVVAVGRRNDMLNIAHAELDMYGEELVDWRPYHPASSGSIVARAQNVASTREMESQVVPADDSLFTLLDGPAEHQCLVVLIVDPWATELASFQELFARLDRTRSRNSVILVPADLDELRKQPQGNHLYNRLFAGLGNWMDAGGGAFRGDLPSMEDFERVLGQVLIEIQGRIMRMAEVVRRVDEAGPQFRPVLTGPGGLGR</sequence>
<dbReference type="Gene3D" id="3.40.50.10140">
    <property type="entry name" value="Toll/interleukin-1 receptor homology (TIR) domain"/>
    <property type="match status" value="1"/>
</dbReference>
<protein>
    <submittedName>
        <fullName evidence="2">TIR domain-containing protein</fullName>
    </submittedName>
</protein>
<dbReference type="NCBIfam" id="TIGR04276">
    <property type="entry name" value="FxsC_Cterm"/>
    <property type="match status" value="1"/>
</dbReference>
<name>A0A3Q9C3X2_9ACTN</name>
<keyword evidence="3" id="KW-1185">Reference proteome</keyword>
<dbReference type="AlphaFoldDB" id="A0A3Q9C3X2"/>
<evidence type="ECO:0000313" key="3">
    <source>
        <dbReference type="Proteomes" id="UP000280197"/>
    </source>
</evidence>
<dbReference type="SUPFAM" id="SSF52200">
    <property type="entry name" value="Toll/Interleukin receptor TIR domain"/>
    <property type="match status" value="1"/>
</dbReference>
<dbReference type="Pfam" id="PF13676">
    <property type="entry name" value="TIR_2"/>
    <property type="match status" value="1"/>
</dbReference>
<dbReference type="InterPro" id="IPR026367">
    <property type="entry name" value="FxsC_C"/>
</dbReference>
<dbReference type="Proteomes" id="UP000280197">
    <property type="component" value="Chromosome"/>
</dbReference>
<dbReference type="PROSITE" id="PS50104">
    <property type="entry name" value="TIR"/>
    <property type="match status" value="1"/>
</dbReference>